<dbReference type="KEGG" id="frf:LO80_06335"/>
<dbReference type="RefSeq" id="WP_040009659.1">
    <property type="nucleotide sequence ID" value="NZ_CP009574.1"/>
</dbReference>
<organism evidence="1 2">
    <name type="scientific">Candidatus Francisella endociliophora</name>
    <dbReference type="NCBI Taxonomy" id="653937"/>
    <lineage>
        <taxon>Bacteria</taxon>
        <taxon>Pseudomonadati</taxon>
        <taxon>Pseudomonadota</taxon>
        <taxon>Gammaproteobacteria</taxon>
        <taxon>Thiotrichales</taxon>
        <taxon>Francisellaceae</taxon>
        <taxon>Francisella</taxon>
    </lineage>
</organism>
<dbReference type="AlphaFoldDB" id="A0A097EPX3"/>
<name>A0A097EPX3_9GAMM</name>
<keyword evidence="2" id="KW-1185">Reference proteome</keyword>
<evidence type="ECO:0000313" key="2">
    <source>
        <dbReference type="Proteomes" id="UP000029672"/>
    </source>
</evidence>
<evidence type="ECO:0000313" key="1">
    <source>
        <dbReference type="EMBL" id="AIT09617.1"/>
    </source>
</evidence>
<gene>
    <name evidence="1" type="ORF">LO80_06335</name>
</gene>
<dbReference type="EMBL" id="CP009574">
    <property type="protein sequence ID" value="AIT09617.1"/>
    <property type="molecule type" value="Genomic_DNA"/>
</dbReference>
<dbReference type="STRING" id="1547445.LO80_06335"/>
<sequence>MKLNNKYLIAVIAGLILTGCLNYKYTDISKSMGLANADGSITNYITISDLPTNFQPYNSSNPTVITYTVTGSAVTGGCAVIALDETGNYNIATPTGTTYALIDSGAAQTILISCTDVVLGKVYDAKVNLSYRLNGITYNGTTSLSLTGLDTPLG</sequence>
<reference evidence="1 2" key="1">
    <citation type="submission" date="2014-10" db="EMBL/GenBank/DDBJ databases">
        <title>Whole genome sequence of Francisella endociliophora strain FSC1006, isolated from a laboratory culture of the marine ciliate Euplotes raikovi.</title>
        <authorList>
            <person name="Granberg M."/>
            <person name="Backman S."/>
            <person name="Lundmark E."/>
            <person name="Nilsson E."/>
            <person name="Karlsson E."/>
            <person name="Thelaus J."/>
            <person name="Ohrman C."/>
            <person name="Larkeryd A."/>
            <person name="Stenberg P."/>
        </authorList>
    </citation>
    <scope>NUCLEOTIDE SEQUENCE [LARGE SCALE GENOMIC DNA]</scope>
    <source>
        <strain evidence="1 2">FSC1006</strain>
    </source>
</reference>
<protein>
    <recommendedName>
        <fullName evidence="3">Lipoprotein</fullName>
    </recommendedName>
</protein>
<accession>A0A097EPX3</accession>
<dbReference type="HOGENOM" id="CLU_1701670_0_0_6"/>
<evidence type="ECO:0008006" key="3">
    <source>
        <dbReference type="Google" id="ProtNLM"/>
    </source>
</evidence>
<proteinExistence type="predicted"/>
<dbReference type="PROSITE" id="PS51257">
    <property type="entry name" value="PROKAR_LIPOPROTEIN"/>
    <property type="match status" value="1"/>
</dbReference>
<dbReference type="Proteomes" id="UP000029672">
    <property type="component" value="Chromosome"/>
</dbReference>